<dbReference type="SUPFAM" id="SSF53335">
    <property type="entry name" value="S-adenosyl-L-methionine-dependent methyltransferases"/>
    <property type="match status" value="1"/>
</dbReference>
<accession>A8PMX2</accession>
<gene>
    <name evidence="2" type="ORF">RICGR_0851</name>
</gene>
<dbReference type="SMART" id="SM00248">
    <property type="entry name" value="ANK"/>
    <property type="match status" value="1"/>
</dbReference>
<dbReference type="InterPro" id="IPR029063">
    <property type="entry name" value="SAM-dependent_MTases_sf"/>
</dbReference>
<reference evidence="2" key="1">
    <citation type="submission" date="2006-04" db="EMBL/GenBank/DDBJ databases">
        <authorList>
            <person name="Seshadri R."/>
            <person name="Federici B.A."/>
        </authorList>
    </citation>
    <scope>NUCLEOTIDE SEQUENCE [LARGE SCALE GENOMIC DNA]</scope>
</reference>
<dbReference type="Proteomes" id="UP000054075">
    <property type="component" value="Unassembled WGS sequence"/>
</dbReference>
<protein>
    <recommendedName>
        <fullName evidence="1">C3H1-type domain-containing protein</fullName>
    </recommendedName>
</protein>
<dbReference type="InterPro" id="IPR025714">
    <property type="entry name" value="Methyltranfer_dom"/>
</dbReference>
<name>A8PMX2_9COXI</name>
<dbReference type="GO" id="GO:0046872">
    <property type="term" value="F:metal ion binding"/>
    <property type="evidence" value="ECO:0007669"/>
    <property type="project" value="InterPro"/>
</dbReference>
<evidence type="ECO:0000313" key="2">
    <source>
        <dbReference type="EMBL" id="EDP46070.1"/>
    </source>
</evidence>
<dbReference type="SUPFAM" id="SSF48403">
    <property type="entry name" value="Ankyrin repeat"/>
    <property type="match status" value="1"/>
</dbReference>
<dbReference type="InterPro" id="IPR036770">
    <property type="entry name" value="Ankyrin_rpt-contain_sf"/>
</dbReference>
<feature type="domain" description="C3H1-type" evidence="1">
    <location>
        <begin position="301"/>
        <end position="334"/>
    </location>
</feature>
<evidence type="ECO:0000259" key="1">
    <source>
        <dbReference type="PROSITE" id="PS50103"/>
    </source>
</evidence>
<dbReference type="AlphaFoldDB" id="A8PMX2"/>
<sequence>MLKNNLNEEVLLRQFSASGQFENVLKILNKNKRKSTFNINAQSSNGNTALHWACCKAIEKEKGYTSDYSKIIRLLIEHKADYLIKNKCGKIPYDFLKHMPLDEHRGQTKRSGILNENVSCYFALINSLLKIECMKTMFSSEFESALSLTTFFHVILDSLELFRFFPDESKEQETFLILSLACGVSTEVLPLIIYFQYQGKKIHYVGIDNNSAVIQDNRLRYANFENVEFICADASNLNEITNKIPLYSIDLAILRNADFTEYQKRQSIFCKIVDQVIPHFMKPNSPLWISFQTEYELNFCKTKTKICQNFKKFHANNLCDTGEMCNFFTQHKNRTVVNHPDRFSIILNSERTTPEETLACSLKK</sequence>
<dbReference type="CDD" id="cd02440">
    <property type="entry name" value="AdoMet_MTases"/>
    <property type="match status" value="1"/>
</dbReference>
<evidence type="ECO:0000313" key="3">
    <source>
        <dbReference type="Proteomes" id="UP000054075"/>
    </source>
</evidence>
<dbReference type="InterPro" id="IPR000571">
    <property type="entry name" value="Znf_CCCH"/>
</dbReference>
<dbReference type="GO" id="GO:0010468">
    <property type="term" value="P:regulation of gene expression"/>
    <property type="evidence" value="ECO:0007669"/>
    <property type="project" value="UniProtKB-ARBA"/>
</dbReference>
<dbReference type="EMBL" id="AAQJ02000001">
    <property type="protein sequence ID" value="EDP46070.1"/>
    <property type="molecule type" value="Genomic_DNA"/>
</dbReference>
<dbReference type="Gene3D" id="1.25.40.20">
    <property type="entry name" value="Ankyrin repeat-containing domain"/>
    <property type="match status" value="1"/>
</dbReference>
<organism evidence="2 3">
    <name type="scientific">Rickettsiella grylli</name>
    <dbReference type="NCBI Taxonomy" id="59196"/>
    <lineage>
        <taxon>Bacteria</taxon>
        <taxon>Pseudomonadati</taxon>
        <taxon>Pseudomonadota</taxon>
        <taxon>Gammaproteobacteria</taxon>
        <taxon>Legionellales</taxon>
        <taxon>Coxiellaceae</taxon>
        <taxon>Rickettsiella</taxon>
    </lineage>
</organism>
<comment type="caution">
    <text evidence="2">The sequence shown here is derived from an EMBL/GenBank/DDBJ whole genome shotgun (WGS) entry which is preliminary data.</text>
</comment>
<dbReference type="Pfam" id="PF13847">
    <property type="entry name" value="Methyltransf_31"/>
    <property type="match status" value="1"/>
</dbReference>
<dbReference type="STRING" id="59196.RICGR_0851"/>
<dbReference type="InterPro" id="IPR002110">
    <property type="entry name" value="Ankyrin_rpt"/>
</dbReference>
<proteinExistence type="predicted"/>
<reference evidence="2" key="2">
    <citation type="submission" date="2007-10" db="EMBL/GenBank/DDBJ databases">
        <authorList>
            <person name="Myers G.S."/>
        </authorList>
    </citation>
    <scope>NUCLEOTIDE SEQUENCE [LARGE SCALE GENOMIC DNA]</scope>
</reference>
<dbReference type="OrthoDB" id="9800454at2"/>
<dbReference type="Pfam" id="PF00023">
    <property type="entry name" value="Ank"/>
    <property type="match status" value="1"/>
</dbReference>
<dbReference type="RefSeq" id="WP_006035057.1">
    <property type="nucleotide sequence ID" value="NZ_AAQJ02000001.1"/>
</dbReference>
<dbReference type="PROSITE" id="PS50103">
    <property type="entry name" value="ZF_C3H1"/>
    <property type="match status" value="1"/>
</dbReference>
<dbReference type="Gene3D" id="3.40.50.150">
    <property type="entry name" value="Vaccinia Virus protein VP39"/>
    <property type="match status" value="1"/>
</dbReference>
<keyword evidence="3" id="KW-1185">Reference proteome</keyword>